<sequence>MDSDWINGNMSHGGNHPFFQLIFRRPLRRCRKDISMKFLKPLTVAALAIPLALTGCVTDPVSGQRNTSKTAMYGLGGAAVCGIVGALTHGGKGARNSALACGAIGAGVGGYMDYQEKKLRENLKNTNIEVERQGNQIKLVMPENVTFATGSAALSDQARNALATASETLVQYPDTTLTINGHTDNTGNDAINEPLSRNRALAVADYLQSRGVNGSRLTTAGYGSRHPIASNATAEGRAQNRRVEILINPDQNAINAAKQQM</sequence>
<evidence type="ECO:0000256" key="2">
    <source>
        <dbReference type="ARBA" id="ARBA00023136"/>
    </source>
</evidence>
<protein>
    <submittedName>
        <fullName evidence="6">OmpA family protein</fullName>
    </submittedName>
</protein>
<evidence type="ECO:0000313" key="6">
    <source>
        <dbReference type="EMBL" id="EET44049.1"/>
    </source>
</evidence>
<dbReference type="STRING" id="490.A6J88_05940"/>
<accession>C6M6S8</accession>
<evidence type="ECO:0000259" key="5">
    <source>
        <dbReference type="PROSITE" id="PS51123"/>
    </source>
</evidence>
<dbReference type="GO" id="GO:0009279">
    <property type="term" value="C:cell outer membrane"/>
    <property type="evidence" value="ECO:0007669"/>
    <property type="project" value="UniProtKB-SubCell"/>
</dbReference>
<keyword evidence="3" id="KW-0998">Cell outer membrane</keyword>
<gene>
    <name evidence="6" type="ORF">NEISICOT_02231</name>
</gene>
<evidence type="ECO:0000256" key="1">
    <source>
        <dbReference type="ARBA" id="ARBA00004442"/>
    </source>
</evidence>
<proteinExistence type="predicted"/>
<dbReference type="PRINTS" id="PR01021">
    <property type="entry name" value="OMPADOMAIN"/>
</dbReference>
<evidence type="ECO:0000256" key="4">
    <source>
        <dbReference type="PROSITE-ProRule" id="PRU00473"/>
    </source>
</evidence>
<dbReference type="InterPro" id="IPR006664">
    <property type="entry name" value="OMP_bac"/>
</dbReference>
<evidence type="ECO:0000256" key="3">
    <source>
        <dbReference type="ARBA" id="ARBA00023237"/>
    </source>
</evidence>
<comment type="caution">
    <text evidence="6">The sequence shown here is derived from an EMBL/GenBank/DDBJ whole genome shotgun (WGS) entry which is preliminary data.</text>
</comment>
<dbReference type="Pfam" id="PF05433">
    <property type="entry name" value="Rick_17kDa_Anti"/>
    <property type="match status" value="1"/>
</dbReference>
<feature type="domain" description="OmpA-like" evidence="5">
    <location>
        <begin position="133"/>
        <end position="251"/>
    </location>
</feature>
<keyword evidence="2 4" id="KW-0472">Membrane</keyword>
<dbReference type="InterPro" id="IPR050330">
    <property type="entry name" value="Bact_OuterMem_StrucFunc"/>
</dbReference>
<dbReference type="PANTHER" id="PTHR30329:SF21">
    <property type="entry name" value="LIPOPROTEIN YIAD-RELATED"/>
    <property type="match status" value="1"/>
</dbReference>
<dbReference type="EMBL" id="ACKO02000013">
    <property type="protein sequence ID" value="EET44049.1"/>
    <property type="molecule type" value="Genomic_DNA"/>
</dbReference>
<organism evidence="6 7">
    <name type="scientific">Neisseria sicca ATCC 29256</name>
    <dbReference type="NCBI Taxonomy" id="547045"/>
    <lineage>
        <taxon>Bacteria</taxon>
        <taxon>Pseudomonadati</taxon>
        <taxon>Pseudomonadota</taxon>
        <taxon>Betaproteobacteria</taxon>
        <taxon>Neisseriales</taxon>
        <taxon>Neisseriaceae</taxon>
        <taxon>Neisseria</taxon>
    </lineage>
</organism>
<dbReference type="SUPFAM" id="SSF103088">
    <property type="entry name" value="OmpA-like"/>
    <property type="match status" value="1"/>
</dbReference>
<comment type="subcellular location">
    <subcellularLocation>
        <location evidence="1">Cell outer membrane</location>
    </subcellularLocation>
</comment>
<dbReference type="CDD" id="cd07185">
    <property type="entry name" value="OmpA_C-like"/>
    <property type="match status" value="1"/>
</dbReference>
<dbReference type="PRINTS" id="PR01023">
    <property type="entry name" value="NAFLGMOTY"/>
</dbReference>
<dbReference type="InterPro" id="IPR008816">
    <property type="entry name" value="Gly_zipper_2TM_dom"/>
</dbReference>
<dbReference type="PROSITE" id="PS51123">
    <property type="entry name" value="OMPA_2"/>
    <property type="match status" value="1"/>
</dbReference>
<keyword evidence="7" id="KW-1185">Reference proteome</keyword>
<reference evidence="6" key="1">
    <citation type="submission" date="2009-07" db="EMBL/GenBank/DDBJ databases">
        <authorList>
            <person name="Weinstock G."/>
            <person name="Sodergren E."/>
            <person name="Clifton S."/>
            <person name="Fulton L."/>
            <person name="Fulton B."/>
            <person name="Courtney L."/>
            <person name="Fronick C."/>
            <person name="Harrison M."/>
            <person name="Strong C."/>
            <person name="Farmer C."/>
            <person name="Delahaunty K."/>
            <person name="Markovic C."/>
            <person name="Hall O."/>
            <person name="Minx P."/>
            <person name="Tomlinson C."/>
            <person name="Mitreva M."/>
            <person name="Nelson J."/>
            <person name="Hou S."/>
            <person name="Wollam A."/>
            <person name="Pepin K.H."/>
            <person name="Johnson M."/>
            <person name="Bhonagiri V."/>
            <person name="Nash W.E."/>
            <person name="Warren W."/>
            <person name="Chinwalla A."/>
            <person name="Mardis E.R."/>
            <person name="Wilson R.K."/>
        </authorList>
    </citation>
    <scope>NUCLEOTIDE SEQUENCE [LARGE SCALE GENOMIC DNA]</scope>
    <source>
        <strain evidence="6">ATCC 29256</strain>
    </source>
</reference>
<dbReference type="eggNOG" id="COG2885">
    <property type="taxonomic scope" value="Bacteria"/>
</dbReference>
<name>C6M6S8_NEISI</name>
<dbReference type="InterPro" id="IPR036737">
    <property type="entry name" value="OmpA-like_sf"/>
</dbReference>
<dbReference type="Gene3D" id="3.30.1330.60">
    <property type="entry name" value="OmpA-like domain"/>
    <property type="match status" value="1"/>
</dbReference>
<dbReference type="PANTHER" id="PTHR30329">
    <property type="entry name" value="STATOR ELEMENT OF FLAGELLAR MOTOR COMPLEX"/>
    <property type="match status" value="1"/>
</dbReference>
<dbReference type="Pfam" id="PF00691">
    <property type="entry name" value="OmpA"/>
    <property type="match status" value="1"/>
</dbReference>
<evidence type="ECO:0000313" key="7">
    <source>
        <dbReference type="Proteomes" id="UP000005365"/>
    </source>
</evidence>
<dbReference type="InterPro" id="IPR006665">
    <property type="entry name" value="OmpA-like"/>
</dbReference>
<dbReference type="Proteomes" id="UP000005365">
    <property type="component" value="Unassembled WGS sequence"/>
</dbReference>
<dbReference type="AlphaFoldDB" id="C6M6S8"/>